<sequence>MFLSNSTDLNMFSLKNMPSTAAVFSAYTTLMAVGMVIQTMATQVKTIFSQIIPKQLQEKIISRLGRLFDNPSSTVLTLQIDQYNETSDRLNQIYEASEIYLRSKIDSKNPSSFERLLVSRSLQEKKLSVTMGKREELIDVFEGIELRWKCMSTKSDQSPGGPGRTERRSFELSFPKKHMATVLNTYLPDLESKSEALKEGNKAVKLYDHGGGRGSIRLHHPPSFETLAMDPVLKKQLKDDLDRFLSKREFYRRIGKPWKRGYLLYGPPGTGKSSLIAAIADYLKFHIYDLELTNLKSNSSLKNLLLSTANKSILVIEDIDCTVELQDRQELGTKNNGDSRLTLSGLLNFIDGLWSSSGDARIIIFTTNHKDRIDPALLRPGRMDMHIHMSYCTPSSFNQLASIYLDIANHRSFKYIEELITEVDVTPAEVAEELLKSDDPDVALVGLITFLQRKKMERNESHAEGGNEDKGQYNI</sequence>
<dbReference type="SMART" id="SM00382">
    <property type="entry name" value="AAA"/>
    <property type="match status" value="1"/>
</dbReference>
<feature type="domain" description="AAA+ ATPase" evidence="7">
    <location>
        <begin position="258"/>
        <end position="393"/>
    </location>
</feature>
<dbReference type="OMA" id="KEDSEWR"/>
<evidence type="ECO:0000256" key="6">
    <source>
        <dbReference type="SAM" id="Phobius"/>
    </source>
</evidence>
<dbReference type="InterPro" id="IPR027417">
    <property type="entry name" value="P-loop_NTPase"/>
</dbReference>
<dbReference type="PROSITE" id="PS00674">
    <property type="entry name" value="AAA"/>
    <property type="match status" value="1"/>
</dbReference>
<evidence type="ECO:0000256" key="3">
    <source>
        <dbReference type="ARBA" id="ARBA00022842"/>
    </source>
</evidence>
<dbReference type="InterPro" id="IPR003593">
    <property type="entry name" value="AAA+_ATPase"/>
</dbReference>
<evidence type="ECO:0000313" key="9">
    <source>
        <dbReference type="Proteomes" id="UP000655225"/>
    </source>
</evidence>
<comment type="catalytic activity">
    <reaction evidence="4">
        <text>ATP + H2O = ADP + phosphate + H(+)</text>
        <dbReference type="Rhea" id="RHEA:13065"/>
        <dbReference type="ChEBI" id="CHEBI:15377"/>
        <dbReference type="ChEBI" id="CHEBI:15378"/>
        <dbReference type="ChEBI" id="CHEBI:30616"/>
        <dbReference type="ChEBI" id="CHEBI:43474"/>
        <dbReference type="ChEBI" id="CHEBI:456216"/>
    </reaction>
</comment>
<keyword evidence="3" id="KW-0460">Magnesium</keyword>
<evidence type="ECO:0000256" key="5">
    <source>
        <dbReference type="RuleBase" id="RU003651"/>
    </source>
</evidence>
<proteinExistence type="inferred from homology"/>
<gene>
    <name evidence="8" type="ORF">HHK36_010172</name>
</gene>
<dbReference type="Gene3D" id="6.10.280.40">
    <property type="match status" value="1"/>
</dbReference>
<dbReference type="SUPFAM" id="SSF52540">
    <property type="entry name" value="P-loop containing nucleoside triphosphate hydrolases"/>
    <property type="match status" value="1"/>
</dbReference>
<dbReference type="Gene3D" id="3.40.50.300">
    <property type="entry name" value="P-loop containing nucleotide triphosphate hydrolases"/>
    <property type="match status" value="1"/>
</dbReference>
<keyword evidence="6" id="KW-0472">Membrane</keyword>
<reference evidence="8 9" key="1">
    <citation type="submission" date="2020-04" db="EMBL/GenBank/DDBJ databases">
        <title>Plant Genome Project.</title>
        <authorList>
            <person name="Zhang R.-G."/>
        </authorList>
    </citation>
    <scope>NUCLEOTIDE SEQUENCE [LARGE SCALE GENOMIC DNA]</scope>
    <source>
        <strain evidence="8">YNK0</strain>
        <tissue evidence="8">Leaf</tissue>
    </source>
</reference>
<evidence type="ECO:0000256" key="4">
    <source>
        <dbReference type="ARBA" id="ARBA00049360"/>
    </source>
</evidence>
<evidence type="ECO:0000259" key="7">
    <source>
        <dbReference type="SMART" id="SM00382"/>
    </source>
</evidence>
<comment type="cofactor">
    <cofactor evidence="1">
        <name>Mg(2+)</name>
        <dbReference type="ChEBI" id="CHEBI:18420"/>
    </cofactor>
</comment>
<evidence type="ECO:0000256" key="2">
    <source>
        <dbReference type="ARBA" id="ARBA00007448"/>
    </source>
</evidence>
<feature type="transmembrane region" description="Helical" evidence="6">
    <location>
        <begin position="21"/>
        <end position="41"/>
    </location>
</feature>
<dbReference type="GO" id="GO:0005524">
    <property type="term" value="F:ATP binding"/>
    <property type="evidence" value="ECO:0007669"/>
    <property type="project" value="UniProtKB-KW"/>
</dbReference>
<evidence type="ECO:0000256" key="1">
    <source>
        <dbReference type="ARBA" id="ARBA00001946"/>
    </source>
</evidence>
<keyword evidence="6" id="KW-0812">Transmembrane</keyword>
<dbReference type="Pfam" id="PF14363">
    <property type="entry name" value="AAA_assoc"/>
    <property type="match status" value="1"/>
</dbReference>
<dbReference type="OrthoDB" id="10251412at2759"/>
<dbReference type="AlphaFoldDB" id="A0A835DJ10"/>
<organism evidence="8 9">
    <name type="scientific">Tetracentron sinense</name>
    <name type="common">Spur-leaf</name>
    <dbReference type="NCBI Taxonomy" id="13715"/>
    <lineage>
        <taxon>Eukaryota</taxon>
        <taxon>Viridiplantae</taxon>
        <taxon>Streptophyta</taxon>
        <taxon>Embryophyta</taxon>
        <taxon>Tracheophyta</taxon>
        <taxon>Spermatophyta</taxon>
        <taxon>Magnoliopsida</taxon>
        <taxon>Trochodendrales</taxon>
        <taxon>Trochodendraceae</taxon>
        <taxon>Tetracentron</taxon>
    </lineage>
</organism>
<dbReference type="InterPro" id="IPR050747">
    <property type="entry name" value="Mitochondrial_chaperone_BCS1"/>
</dbReference>
<dbReference type="InterPro" id="IPR058017">
    <property type="entry name" value="At3g28540-like_C"/>
</dbReference>
<keyword evidence="9" id="KW-1185">Reference proteome</keyword>
<accession>A0A835DJ10</accession>
<comment type="caution">
    <text evidence="8">The sequence shown here is derived from an EMBL/GenBank/DDBJ whole genome shotgun (WGS) entry which is preliminary data.</text>
</comment>
<dbReference type="EMBL" id="JABCRI010000006">
    <property type="protein sequence ID" value="KAF8405271.1"/>
    <property type="molecule type" value="Genomic_DNA"/>
</dbReference>
<name>A0A835DJ10_TETSI</name>
<keyword evidence="6" id="KW-1133">Transmembrane helix</keyword>
<evidence type="ECO:0000313" key="8">
    <source>
        <dbReference type="EMBL" id="KAF8405271.1"/>
    </source>
</evidence>
<comment type="similarity">
    <text evidence="2">Belongs to the AAA ATPase family. BCS1 subfamily.</text>
</comment>
<dbReference type="InterPro" id="IPR003960">
    <property type="entry name" value="ATPase_AAA_CS"/>
</dbReference>
<dbReference type="PANTHER" id="PTHR23070">
    <property type="entry name" value="BCS1 AAA-TYPE ATPASE"/>
    <property type="match status" value="1"/>
</dbReference>
<dbReference type="InterPro" id="IPR025753">
    <property type="entry name" value="AAA_N_dom"/>
</dbReference>
<keyword evidence="5" id="KW-0067">ATP-binding</keyword>
<keyword evidence="5" id="KW-0547">Nucleotide-binding</keyword>
<dbReference type="InterPro" id="IPR003959">
    <property type="entry name" value="ATPase_AAA_core"/>
</dbReference>
<dbReference type="CDD" id="cd19510">
    <property type="entry name" value="RecA-like_BCS1"/>
    <property type="match status" value="1"/>
</dbReference>
<protein>
    <recommendedName>
        <fullName evidence="7">AAA+ ATPase domain-containing protein</fullName>
    </recommendedName>
</protein>
<dbReference type="Pfam" id="PF00004">
    <property type="entry name" value="AAA"/>
    <property type="match status" value="1"/>
</dbReference>
<dbReference type="Proteomes" id="UP000655225">
    <property type="component" value="Unassembled WGS sequence"/>
</dbReference>
<dbReference type="Pfam" id="PF25568">
    <property type="entry name" value="AAA_lid_At3g28540"/>
    <property type="match status" value="1"/>
</dbReference>
<dbReference type="GO" id="GO:0016887">
    <property type="term" value="F:ATP hydrolysis activity"/>
    <property type="evidence" value="ECO:0007669"/>
    <property type="project" value="InterPro"/>
</dbReference>
<dbReference type="GO" id="GO:0006950">
    <property type="term" value="P:response to stress"/>
    <property type="evidence" value="ECO:0007669"/>
    <property type="project" value="UniProtKB-ARBA"/>
</dbReference>